<dbReference type="GeneID" id="89956548"/>
<feature type="region of interest" description="Disordered" evidence="2">
    <location>
        <begin position="1"/>
        <end position="20"/>
    </location>
</feature>
<dbReference type="Proteomes" id="UP001304243">
    <property type="component" value="Unassembled WGS sequence"/>
</dbReference>
<name>A0AAN7DBN9_9FUNG</name>
<dbReference type="RefSeq" id="XP_064678312.1">
    <property type="nucleotide sequence ID" value="XM_064832032.1"/>
</dbReference>
<reference evidence="3 4" key="1">
    <citation type="submission" date="2022-11" db="EMBL/GenBank/DDBJ databases">
        <title>Mucor velutinosus strain NIH1002 WGS.</title>
        <authorList>
            <person name="Subramanian P."/>
            <person name="Mullikin J.C."/>
            <person name="Segre J.A."/>
            <person name="Zelazny A.M."/>
        </authorList>
    </citation>
    <scope>NUCLEOTIDE SEQUENCE [LARGE SCALE GENOMIC DNA]</scope>
    <source>
        <strain evidence="3 4">NIH1002</strain>
    </source>
</reference>
<protein>
    <submittedName>
        <fullName evidence="3">Uncharacterized protein</fullName>
    </submittedName>
</protein>
<feature type="compositionally biased region" description="Acidic residues" evidence="2">
    <location>
        <begin position="1"/>
        <end position="10"/>
    </location>
</feature>
<evidence type="ECO:0000313" key="4">
    <source>
        <dbReference type="Proteomes" id="UP001304243"/>
    </source>
</evidence>
<sequence>MSLSERDEETTFIPPQPLVSDAENNRRYILHLSDNEDGEVDPIEKMYGPFEDALDTVPPYPKPYARLAKTAERIREEEILKLREAIRDMEQQRAQNMERKKLKEIEKEWKAVEGSRLRRTRISFAENRERLKALSEPIVIESDTDDAMEVEAVTDSVAVAESSEIQESEQSAHFVSSAEDEMQLTTDNNEDSDNDSFQTAQDAVEDIDPEMQMMKDDAAKIEKEVHDLNKEMEARVKQKEDIKLKLLGIKVKISIEKNRKELTGKRAATQASSSPPPKLGMKRAFTDENYQTDQHPWRPAQPANNTPLVPTQPMAFSQQIPPLMQQHFAHPPPTLVPIPQQPVPYHTGYDATYMNGLSPPPPPPNTMPPPYIPPPPPPPLSDTMSSAYPLSYSNHKRFKRNNANTTNKGSRHKDAWHTTPKRFTAAAAAAAVASPYADLNSPISRMENADEVQNALAHLSDSISVRVFGDKKHNAYSAHVERNLPRIRRLVTQGKRTFAAPVNEALPGNKTNNHLVFLSPAGLPAQLQITDASHESPFLGLLYRRYQEKPFHSTMEFTVPSIFSWIPQDVDLSTLYSNEFEGIPLYADKLTETYNMVCDLSSAYPGTEFLGALKLELSMYVNGRESETFMRDCQDCVAQYKDSIDVFWQIVLAEPDRSKQISLIQNHLKSIKVSSDTVTMVISEKTTEILIRTLRLFGLGQVLNLVSDGKITRIDESEGGIVLLDQIQYVNDDGKYFICMSILHYYVTHTLPEDVCDIWISTLVKDGSPSREKPLFTIDWANALKKHPVDGPTLRGATNMLLSMLRYFGNVAIGNVNKKPLLIGVLSTLFSFLSCTKCYDLIGTLVLTQVLDSSDLARDVEDIKLDLKSKTDT</sequence>
<feature type="coiled-coil region" evidence="1">
    <location>
        <begin position="211"/>
        <end position="238"/>
    </location>
</feature>
<evidence type="ECO:0000313" key="3">
    <source>
        <dbReference type="EMBL" id="KAK4511646.1"/>
    </source>
</evidence>
<keyword evidence="1" id="KW-0175">Coiled coil</keyword>
<proteinExistence type="predicted"/>
<evidence type="ECO:0000256" key="1">
    <source>
        <dbReference type="SAM" id="Coils"/>
    </source>
</evidence>
<comment type="caution">
    <text evidence="3">The sequence shown here is derived from an EMBL/GenBank/DDBJ whole genome shotgun (WGS) entry which is preliminary data.</text>
</comment>
<dbReference type="AlphaFoldDB" id="A0AAN7DBN9"/>
<gene>
    <name evidence="3" type="ORF">ATC70_012862</name>
</gene>
<organism evidence="3 4">
    <name type="scientific">Mucor velutinosus</name>
    <dbReference type="NCBI Taxonomy" id="708070"/>
    <lineage>
        <taxon>Eukaryota</taxon>
        <taxon>Fungi</taxon>
        <taxon>Fungi incertae sedis</taxon>
        <taxon>Mucoromycota</taxon>
        <taxon>Mucoromycotina</taxon>
        <taxon>Mucoromycetes</taxon>
        <taxon>Mucorales</taxon>
        <taxon>Mucorineae</taxon>
        <taxon>Mucoraceae</taxon>
        <taxon>Mucor</taxon>
    </lineage>
</organism>
<accession>A0AAN7DBN9</accession>
<feature type="coiled-coil region" evidence="1">
    <location>
        <begin position="72"/>
        <end position="99"/>
    </location>
</feature>
<dbReference type="EMBL" id="JASEJX010000030">
    <property type="protein sequence ID" value="KAK4511646.1"/>
    <property type="molecule type" value="Genomic_DNA"/>
</dbReference>
<evidence type="ECO:0000256" key="2">
    <source>
        <dbReference type="SAM" id="MobiDB-lite"/>
    </source>
</evidence>
<keyword evidence="4" id="KW-1185">Reference proteome</keyword>